<dbReference type="PROSITE" id="PS00018">
    <property type="entry name" value="EF_HAND_1"/>
    <property type="match status" value="1"/>
</dbReference>
<organism evidence="7 8">
    <name type="scientific">Lactiplantibacillus fabifermentans DSM 21115</name>
    <dbReference type="NCBI Taxonomy" id="1413187"/>
    <lineage>
        <taxon>Bacteria</taxon>
        <taxon>Bacillati</taxon>
        <taxon>Bacillota</taxon>
        <taxon>Bacilli</taxon>
        <taxon>Lactobacillales</taxon>
        <taxon>Lactobacillaceae</taxon>
        <taxon>Lactiplantibacillus</taxon>
    </lineage>
</organism>
<dbReference type="Proteomes" id="UP000050920">
    <property type="component" value="Unassembled WGS sequence"/>
</dbReference>
<keyword evidence="5 6" id="KW-0224">Dipeptidase</keyword>
<gene>
    <name evidence="7" type="ORF">DY78_GL001100</name>
</gene>
<evidence type="ECO:0000313" key="7">
    <source>
        <dbReference type="EMBL" id="KRO25908.1"/>
    </source>
</evidence>
<dbReference type="GO" id="GO:0070004">
    <property type="term" value="F:cysteine-type exopeptidase activity"/>
    <property type="evidence" value="ECO:0007669"/>
    <property type="project" value="InterPro"/>
</dbReference>
<comment type="similarity">
    <text evidence="2 6">Belongs to the peptidase C69 family.</text>
</comment>
<comment type="caution">
    <text evidence="7">The sequence shown here is derived from an EMBL/GenBank/DDBJ whole genome shotgun (WGS) entry which is preliminary data.</text>
</comment>
<dbReference type="GO" id="GO:0016805">
    <property type="term" value="F:dipeptidase activity"/>
    <property type="evidence" value="ECO:0007669"/>
    <property type="project" value="UniProtKB-KW"/>
</dbReference>
<sequence length="482" mass="54087">MYNEINNLKGVVKIMSDRIKGSCTTILVGKKASIDGSTIISRNDDGHEALDPERLVVVNPEDQPKHYQAVISKVKVELPDNPLRYTSIPNSILTNGTWPAAGINSENIAMSATETITTNSRVLGMDPFVDGGIGEEDLVTLVLPYIHSAKEGVERLGALLEEYGTYEPNGIAFSDNNDIWWLETIGGHHWAAKRIPDDAYVVAPNRMNIDDFDFDADDTMASADLQDLIEKYHLNPDFDKVNLRHIFGSATIKDTVYNNPRAWFGQKYFTPDVDQDPMEQDLPFICHANRKISIEDVKFVLSSHFENTKYDVYGSGSEADKTLFRPIGINRNHDVHILQIRNNVPDAVAGIHWLAFGANTFNTVVPFYANVSDTPASYKDADGTFNLNHMYWLSCTTALLGDTDYDFYVDMRNSYELEAMSAYRKIENDTDADLSNHADVNAYLEDANQQLADEAMQRQTKLLGDMVIAGSEKMKLRYNLND</sequence>
<dbReference type="GO" id="GO:0006508">
    <property type="term" value="P:proteolysis"/>
    <property type="evidence" value="ECO:0007669"/>
    <property type="project" value="UniProtKB-KW"/>
</dbReference>
<reference evidence="7 8" key="1">
    <citation type="journal article" date="2015" name="Genome Announc.">
        <title>Expanding the biotechnology potential of lactobacilli through comparative genomics of 213 strains and associated genera.</title>
        <authorList>
            <person name="Sun Z."/>
            <person name="Harris H.M."/>
            <person name="McCann A."/>
            <person name="Guo C."/>
            <person name="Argimon S."/>
            <person name="Zhang W."/>
            <person name="Yang X."/>
            <person name="Jeffery I.B."/>
            <person name="Cooney J.C."/>
            <person name="Kagawa T.F."/>
            <person name="Liu W."/>
            <person name="Song Y."/>
            <person name="Salvetti E."/>
            <person name="Wrobel A."/>
            <person name="Rasinkangas P."/>
            <person name="Parkhill J."/>
            <person name="Rea M.C."/>
            <person name="O'Sullivan O."/>
            <person name="Ritari J."/>
            <person name="Douillard F.P."/>
            <person name="Paul Ross R."/>
            <person name="Yang R."/>
            <person name="Briner A.E."/>
            <person name="Felis G.E."/>
            <person name="de Vos W.M."/>
            <person name="Barrangou R."/>
            <person name="Klaenhammer T.R."/>
            <person name="Caufield P.W."/>
            <person name="Cui Y."/>
            <person name="Zhang H."/>
            <person name="O'Toole P.W."/>
        </authorList>
    </citation>
    <scope>NUCLEOTIDE SEQUENCE [LARGE SCALE GENOMIC DNA]</scope>
    <source>
        <strain evidence="7 8">DSM 21115</strain>
    </source>
</reference>
<comment type="catalytic activity">
    <reaction evidence="1">
        <text>an L-aminoacyl-L-amino acid + H2O = 2 an L-alpha-amino acid</text>
        <dbReference type="Rhea" id="RHEA:48940"/>
        <dbReference type="ChEBI" id="CHEBI:15377"/>
        <dbReference type="ChEBI" id="CHEBI:59869"/>
        <dbReference type="ChEBI" id="CHEBI:77460"/>
        <dbReference type="EC" id="3.4.13.19"/>
    </reaction>
</comment>
<keyword evidence="4 6" id="KW-0378">Hydrolase</keyword>
<evidence type="ECO:0000256" key="4">
    <source>
        <dbReference type="ARBA" id="ARBA00022801"/>
    </source>
</evidence>
<protein>
    <recommendedName>
        <fullName evidence="6">Dipeptidase</fullName>
        <ecNumber evidence="6">3.4.-.-</ecNumber>
    </recommendedName>
</protein>
<keyword evidence="3 6" id="KW-0645">Protease</keyword>
<dbReference type="InterPro" id="IPR018247">
    <property type="entry name" value="EF_Hand_1_Ca_BS"/>
</dbReference>
<dbReference type="InterPro" id="IPR047804">
    <property type="entry name" value="C69_dipept_A-like"/>
</dbReference>
<keyword evidence="8" id="KW-1185">Reference proteome</keyword>
<dbReference type="Pfam" id="PF03577">
    <property type="entry name" value="Peptidase_C69"/>
    <property type="match status" value="1"/>
</dbReference>
<dbReference type="Gene3D" id="3.60.60.10">
    <property type="entry name" value="Penicillin V Acylase, Chain A"/>
    <property type="match status" value="1"/>
</dbReference>
<dbReference type="PANTHER" id="PTHR12994">
    <property type="entry name" value="SECERNIN"/>
    <property type="match status" value="1"/>
</dbReference>
<accession>A0A0R2NJH7</accession>
<dbReference type="EC" id="3.4.-.-" evidence="6"/>
<evidence type="ECO:0000256" key="3">
    <source>
        <dbReference type="ARBA" id="ARBA00022670"/>
    </source>
</evidence>
<dbReference type="InterPro" id="IPR005322">
    <property type="entry name" value="Peptidase_C69"/>
</dbReference>
<dbReference type="AlphaFoldDB" id="A0A0R2NJH7"/>
<evidence type="ECO:0000313" key="8">
    <source>
        <dbReference type="Proteomes" id="UP000050920"/>
    </source>
</evidence>
<name>A0A0R2NJH7_9LACO</name>
<evidence type="ECO:0000256" key="1">
    <source>
        <dbReference type="ARBA" id="ARBA00001670"/>
    </source>
</evidence>
<dbReference type="PANTHER" id="PTHR12994:SF17">
    <property type="entry name" value="LD30995P"/>
    <property type="match status" value="1"/>
</dbReference>
<evidence type="ECO:0000256" key="5">
    <source>
        <dbReference type="ARBA" id="ARBA00022997"/>
    </source>
</evidence>
<proteinExistence type="inferred from homology"/>
<evidence type="ECO:0000256" key="2">
    <source>
        <dbReference type="ARBA" id="ARBA00007225"/>
    </source>
</evidence>
<dbReference type="EMBL" id="AYGX02000142">
    <property type="protein sequence ID" value="KRO25908.1"/>
    <property type="molecule type" value="Genomic_DNA"/>
</dbReference>
<evidence type="ECO:0000256" key="6">
    <source>
        <dbReference type="RuleBase" id="RU364089"/>
    </source>
</evidence>
<dbReference type="NCBIfam" id="NF033678">
    <property type="entry name" value="C69_fam_dipept"/>
    <property type="match status" value="1"/>
</dbReference>